<dbReference type="Proteomes" id="UP000293764">
    <property type="component" value="Unassembled WGS sequence"/>
</dbReference>
<sequence>MSRRRRRRSWRTALALLATAAIAVTAVVALLNQVDGGDVRAERCAAEADGTSWYLTPAQADNAALVAAVSVRRGMPARAATIGIATALQESKLLNIDYGDRDSVGLFQQRPSQGWGTVEQILDPVYSANAFFDGLDKVPDYEALEITVAAQEVQRSGFPEAYAQHETRSRAWASALTGYSPATVTCDLHTVGGPGSTEAVAARVARDFGAVPTTSATDDDGTVTVTIDGGALGAGTPDDDTRLAWTLAHWSVAVAHGLDVDAVSTADQTWSRDEPTWSPSGTDPVPAGEVHLTLATQ</sequence>
<evidence type="ECO:0000256" key="2">
    <source>
        <dbReference type="SAM" id="SignalP"/>
    </source>
</evidence>
<dbReference type="AlphaFoldDB" id="A0A4Q5N1M5"/>
<evidence type="ECO:0000313" key="4">
    <source>
        <dbReference type="Proteomes" id="UP000293764"/>
    </source>
</evidence>
<protein>
    <recommendedName>
        <fullName evidence="5">Heavy metal transporter</fullName>
    </recommendedName>
</protein>
<evidence type="ECO:0000256" key="1">
    <source>
        <dbReference type="SAM" id="MobiDB-lite"/>
    </source>
</evidence>
<gene>
    <name evidence="3" type="ORF">EUA98_05300</name>
</gene>
<evidence type="ECO:0008006" key="5">
    <source>
        <dbReference type="Google" id="ProtNLM"/>
    </source>
</evidence>
<keyword evidence="2" id="KW-0732">Signal</keyword>
<accession>A0A4Q5N1M5</accession>
<dbReference type="OrthoDB" id="5171895at2"/>
<proteinExistence type="predicted"/>
<name>A0A4Q5N1M5_9MICO</name>
<feature type="signal peptide" evidence="2">
    <location>
        <begin position="1"/>
        <end position="23"/>
    </location>
</feature>
<dbReference type="EMBL" id="SDWW01000009">
    <property type="protein sequence ID" value="RYV51990.1"/>
    <property type="molecule type" value="Genomic_DNA"/>
</dbReference>
<feature type="chain" id="PRO_5038885967" description="Heavy metal transporter" evidence="2">
    <location>
        <begin position="24"/>
        <end position="297"/>
    </location>
</feature>
<feature type="region of interest" description="Disordered" evidence="1">
    <location>
        <begin position="266"/>
        <end position="289"/>
    </location>
</feature>
<dbReference type="RefSeq" id="WP_130101635.1">
    <property type="nucleotide sequence ID" value="NZ_SDWW01000009.1"/>
</dbReference>
<organism evidence="3 4">
    <name type="scientific">Pengzhenrongella frigida</name>
    <dbReference type="NCBI Taxonomy" id="1259133"/>
    <lineage>
        <taxon>Bacteria</taxon>
        <taxon>Bacillati</taxon>
        <taxon>Actinomycetota</taxon>
        <taxon>Actinomycetes</taxon>
        <taxon>Micrococcales</taxon>
        <taxon>Pengzhenrongella</taxon>
    </lineage>
</organism>
<keyword evidence="4" id="KW-1185">Reference proteome</keyword>
<comment type="caution">
    <text evidence="3">The sequence shown here is derived from an EMBL/GenBank/DDBJ whole genome shotgun (WGS) entry which is preliminary data.</text>
</comment>
<evidence type="ECO:0000313" key="3">
    <source>
        <dbReference type="EMBL" id="RYV51990.1"/>
    </source>
</evidence>
<reference evidence="3 4" key="1">
    <citation type="submission" date="2019-01" db="EMBL/GenBank/DDBJ databases">
        <title>Novel species of Cellulomonas.</title>
        <authorList>
            <person name="Liu Q."/>
            <person name="Xin Y.-H."/>
        </authorList>
    </citation>
    <scope>NUCLEOTIDE SEQUENCE [LARGE SCALE GENOMIC DNA]</scope>
    <source>
        <strain evidence="3 4">HLT2-17</strain>
    </source>
</reference>